<protein>
    <submittedName>
        <fullName evidence="2">Uncharacterized protein</fullName>
    </submittedName>
</protein>
<feature type="transmembrane region" description="Helical" evidence="1">
    <location>
        <begin position="16"/>
        <end position="34"/>
    </location>
</feature>
<keyword evidence="1" id="KW-1133">Transmembrane helix</keyword>
<feature type="transmembrane region" description="Helical" evidence="1">
    <location>
        <begin position="122"/>
        <end position="142"/>
    </location>
</feature>
<dbReference type="RefSeq" id="WP_090399354.1">
    <property type="nucleotide sequence ID" value="NZ_FNEN01000015.1"/>
</dbReference>
<dbReference type="EMBL" id="FNEN01000015">
    <property type="protein sequence ID" value="SDJ11061.1"/>
    <property type="molecule type" value="Genomic_DNA"/>
</dbReference>
<keyword evidence="1" id="KW-0472">Membrane</keyword>
<accession>A0A1G8R289</accession>
<evidence type="ECO:0000256" key="1">
    <source>
        <dbReference type="SAM" id="Phobius"/>
    </source>
</evidence>
<dbReference type="Proteomes" id="UP000198853">
    <property type="component" value="Unassembled WGS sequence"/>
</dbReference>
<evidence type="ECO:0000313" key="3">
    <source>
        <dbReference type="Proteomes" id="UP000198853"/>
    </source>
</evidence>
<organism evidence="2 3">
    <name type="scientific">Natribacillus halophilus</name>
    <dbReference type="NCBI Taxonomy" id="549003"/>
    <lineage>
        <taxon>Bacteria</taxon>
        <taxon>Bacillati</taxon>
        <taxon>Bacillota</taxon>
        <taxon>Bacilli</taxon>
        <taxon>Bacillales</taxon>
        <taxon>Bacillaceae</taxon>
        <taxon>Natribacillus</taxon>
    </lineage>
</organism>
<sequence>MELQQAYRRKAKMDHFLVSILFTVAFFVYMYLFIYLPFTIIVPLLGGFFILWALSEGRGKRTIVERLFPFYRDLLDIERRLAPNTFASYRLSLRSSLWVVGVILILVGILELVGIINAEPDVFPFTAFYPIALIVVNVNVYLRHQRIESGEEDR</sequence>
<reference evidence="2 3" key="1">
    <citation type="submission" date="2016-10" db="EMBL/GenBank/DDBJ databases">
        <authorList>
            <person name="de Groot N.N."/>
        </authorList>
    </citation>
    <scope>NUCLEOTIDE SEQUENCE [LARGE SCALE GENOMIC DNA]</scope>
    <source>
        <strain evidence="2 3">DSM 21771</strain>
    </source>
</reference>
<feature type="transmembrane region" description="Helical" evidence="1">
    <location>
        <begin position="40"/>
        <end position="57"/>
    </location>
</feature>
<name>A0A1G8R289_9BACI</name>
<keyword evidence="1" id="KW-0812">Transmembrane</keyword>
<dbReference type="AlphaFoldDB" id="A0A1G8R289"/>
<dbReference type="OrthoDB" id="2967967at2"/>
<proteinExistence type="predicted"/>
<feature type="transmembrane region" description="Helical" evidence="1">
    <location>
        <begin position="97"/>
        <end position="116"/>
    </location>
</feature>
<gene>
    <name evidence="2" type="ORF">SAMN04488123_11519</name>
</gene>
<evidence type="ECO:0000313" key="2">
    <source>
        <dbReference type="EMBL" id="SDJ11061.1"/>
    </source>
</evidence>
<keyword evidence="3" id="KW-1185">Reference proteome</keyword>